<organism evidence="1 2">
    <name type="scientific">Draconibacterium orientale</name>
    <dbReference type="NCBI Taxonomy" id="1168034"/>
    <lineage>
        <taxon>Bacteria</taxon>
        <taxon>Pseudomonadati</taxon>
        <taxon>Bacteroidota</taxon>
        <taxon>Bacteroidia</taxon>
        <taxon>Marinilabiliales</taxon>
        <taxon>Prolixibacteraceae</taxon>
        <taxon>Draconibacterium</taxon>
    </lineage>
</organism>
<name>A0A1I0ILI6_9BACT</name>
<evidence type="ECO:0000313" key="2">
    <source>
        <dbReference type="Proteomes" id="UP000181981"/>
    </source>
</evidence>
<protein>
    <submittedName>
        <fullName evidence="1">Uncharacterized protein</fullName>
    </submittedName>
</protein>
<dbReference type="AlphaFoldDB" id="A0A1I0ILI6"/>
<gene>
    <name evidence="1" type="ORF">SAMN05444285_13310</name>
</gene>
<accession>A0A1I0ILI6</accession>
<dbReference type="Proteomes" id="UP000181981">
    <property type="component" value="Unassembled WGS sequence"/>
</dbReference>
<proteinExistence type="predicted"/>
<reference evidence="1 2" key="1">
    <citation type="submission" date="2016-10" db="EMBL/GenBank/DDBJ databases">
        <authorList>
            <person name="de Groot N.N."/>
        </authorList>
    </citation>
    <scope>NUCLEOTIDE SEQUENCE [LARGE SCALE GENOMIC DNA]</scope>
    <source>
        <strain evidence="1 2">DSM 25947</strain>
    </source>
</reference>
<dbReference type="EMBL" id="FOHT01000033">
    <property type="protein sequence ID" value="SET97926.1"/>
    <property type="molecule type" value="Genomic_DNA"/>
</dbReference>
<evidence type="ECO:0000313" key="1">
    <source>
        <dbReference type="EMBL" id="SET97926.1"/>
    </source>
</evidence>
<sequence length="47" mass="5262">MNQGKSYIALTDDAKRFRGFAPNRTTGSAHTIDVCKGYDSYYINEQG</sequence>